<keyword evidence="11" id="KW-0966">Cell projection</keyword>
<evidence type="ECO:0000256" key="4">
    <source>
        <dbReference type="ARBA" id="ARBA00010879"/>
    </source>
</evidence>
<feature type="domain" description="PDZ" evidence="18">
    <location>
        <begin position="612"/>
        <end position="682"/>
    </location>
</feature>
<dbReference type="CDD" id="cd06741">
    <property type="entry name" value="PDZ2_FL-whirlin"/>
    <property type="match status" value="1"/>
</dbReference>
<protein>
    <recommendedName>
        <fullName evidence="15">Whirlin</fullName>
        <ecNumber evidence="5">3.1.26.4</ecNumber>
    </recommendedName>
</protein>
<dbReference type="EC" id="3.1.26.4" evidence="5"/>
<dbReference type="InterPro" id="IPR051844">
    <property type="entry name" value="USH2_Complex_Protein"/>
</dbReference>
<dbReference type="InterPro" id="IPR033028">
    <property type="entry name" value="Whirlin_HN-like_dom2"/>
</dbReference>
<dbReference type="FunFam" id="2.30.42.10:FF:000079">
    <property type="entry name" value="Whirlin a"/>
    <property type="match status" value="1"/>
</dbReference>
<dbReference type="FunFam" id="1.20.1160.20:FF:000003">
    <property type="entry name" value="Whirlin a"/>
    <property type="match status" value="1"/>
</dbReference>
<dbReference type="CDD" id="cd06742">
    <property type="entry name" value="PDZ3_FL-whirlin-like"/>
    <property type="match status" value="1"/>
</dbReference>
<name>A0AAE0UYF0_9TELE</name>
<comment type="function">
    <text evidence="13">Involved in hearing and vision as member of the USH2 complex. Necessary for elongation and maintenance of inner and outer hair cell stereocilia in the organ of Corti in the inner ear. Involved in the maintenance of the hair bundle ankle region, which connects stereocilia in cochlear hair cells of the inner ear. In retina photoreceptors, required for the maintenance of periciliary membrane complex that seems to play a role in regulating intracellular protein transport.</text>
</comment>
<keyword evidence="7" id="KW-0597">Phosphoprotein</keyword>
<dbReference type="Gene3D" id="2.30.42.10">
    <property type="match status" value="3"/>
</dbReference>
<dbReference type="PANTHER" id="PTHR23116:SF37">
    <property type="entry name" value="WHIRLIN"/>
    <property type="match status" value="1"/>
</dbReference>
<feature type="compositionally biased region" description="Polar residues" evidence="17">
    <location>
        <begin position="899"/>
        <end position="912"/>
    </location>
</feature>
<dbReference type="Pfam" id="PF00595">
    <property type="entry name" value="PDZ"/>
    <property type="match status" value="3"/>
</dbReference>
<evidence type="ECO:0000256" key="13">
    <source>
        <dbReference type="ARBA" id="ARBA00053543"/>
    </source>
</evidence>
<keyword evidence="16" id="KW-0175">Coiled coil</keyword>
<dbReference type="CDD" id="cd07356">
    <property type="entry name" value="HN_L-whirlin_R1_like"/>
    <property type="match status" value="1"/>
</dbReference>
<dbReference type="EMBL" id="JAUCMX010000014">
    <property type="protein sequence ID" value="KAK3524120.1"/>
    <property type="molecule type" value="Genomic_DNA"/>
</dbReference>
<dbReference type="SUPFAM" id="SSF56672">
    <property type="entry name" value="DNA/RNA polymerases"/>
    <property type="match status" value="1"/>
</dbReference>
<evidence type="ECO:0000256" key="11">
    <source>
        <dbReference type="ARBA" id="ARBA00023273"/>
    </source>
</evidence>
<reference evidence="20" key="1">
    <citation type="submission" date="2023-06" db="EMBL/GenBank/DDBJ databases">
        <title>Male Hemibagrus guttatus genome.</title>
        <authorList>
            <person name="Bian C."/>
        </authorList>
    </citation>
    <scope>NUCLEOTIDE SEQUENCE</scope>
    <source>
        <strain evidence="20">Male_cb2023</strain>
        <tissue evidence="20">Muscle</tissue>
    </source>
</reference>
<dbReference type="GO" id="GO:0005886">
    <property type="term" value="C:plasma membrane"/>
    <property type="evidence" value="ECO:0007669"/>
    <property type="project" value="TreeGrafter"/>
</dbReference>
<comment type="subcellular location">
    <subcellularLocation>
        <location evidence="2">Cell projection</location>
        <location evidence="2">Growth cone</location>
    </subcellularLocation>
    <subcellularLocation>
        <location evidence="3">Cell projection</location>
        <location evidence="3">Stereocilium</location>
    </subcellularLocation>
    <subcellularLocation>
        <location evidence="1">Cytoplasm</location>
    </subcellularLocation>
    <subcellularLocation>
        <location evidence="12">Synapse</location>
    </subcellularLocation>
</comment>
<feature type="coiled-coil region" evidence="16">
    <location>
        <begin position="335"/>
        <end position="369"/>
    </location>
</feature>
<dbReference type="GO" id="GO:0045202">
    <property type="term" value="C:synapse"/>
    <property type="evidence" value="ECO:0007669"/>
    <property type="project" value="UniProtKB-SubCell"/>
</dbReference>
<dbReference type="InterPro" id="IPR047056">
    <property type="entry name" value="Whirlin_HN-like_dom1"/>
</dbReference>
<evidence type="ECO:0000256" key="8">
    <source>
        <dbReference type="ARBA" id="ARBA00022737"/>
    </source>
</evidence>
<feature type="region of interest" description="Disordered" evidence="17">
    <location>
        <begin position="899"/>
        <end position="1060"/>
    </location>
</feature>
<dbReference type="InterPro" id="IPR000477">
    <property type="entry name" value="RT_dom"/>
</dbReference>
<evidence type="ECO:0000256" key="1">
    <source>
        <dbReference type="ARBA" id="ARBA00004496"/>
    </source>
</evidence>
<dbReference type="SUPFAM" id="SSF50156">
    <property type="entry name" value="PDZ domain-like"/>
    <property type="match status" value="3"/>
</dbReference>
<evidence type="ECO:0000256" key="6">
    <source>
        <dbReference type="ARBA" id="ARBA00022490"/>
    </source>
</evidence>
<evidence type="ECO:0000256" key="10">
    <source>
        <dbReference type="ARBA" id="ARBA00023018"/>
    </source>
</evidence>
<dbReference type="GO" id="GO:0007605">
    <property type="term" value="P:sensory perception of sound"/>
    <property type="evidence" value="ECO:0007669"/>
    <property type="project" value="UniProtKB-KW"/>
</dbReference>
<dbReference type="Gene3D" id="3.30.70.270">
    <property type="match status" value="1"/>
</dbReference>
<evidence type="ECO:0000256" key="15">
    <source>
        <dbReference type="ARBA" id="ARBA00074537"/>
    </source>
</evidence>
<accession>A0AAE0UYF0</accession>
<proteinExistence type="inferred from homology"/>
<dbReference type="InterPro" id="IPR043128">
    <property type="entry name" value="Rev_trsase/Diguanyl_cyclase"/>
</dbReference>
<dbReference type="GO" id="GO:0060088">
    <property type="term" value="P:auditory receptor cell stereocilium organization"/>
    <property type="evidence" value="ECO:0007669"/>
    <property type="project" value="TreeGrafter"/>
</dbReference>
<feature type="domain" description="PDZ" evidence="18">
    <location>
        <begin position="1152"/>
        <end position="1223"/>
    </location>
</feature>
<feature type="compositionally biased region" description="Basic residues" evidence="17">
    <location>
        <begin position="951"/>
        <end position="961"/>
    </location>
</feature>
<gene>
    <name evidence="20" type="ORF">QTP70_017973</name>
</gene>
<dbReference type="InterPro" id="IPR001478">
    <property type="entry name" value="PDZ"/>
</dbReference>
<keyword evidence="8" id="KW-0677">Repeat</keyword>
<feature type="compositionally biased region" description="Polar residues" evidence="17">
    <location>
        <begin position="967"/>
        <end position="992"/>
    </location>
</feature>
<dbReference type="InterPro" id="IPR043502">
    <property type="entry name" value="DNA/RNA_pol_sf"/>
</dbReference>
<keyword evidence="9" id="KW-1009">Hearing</keyword>
<feature type="compositionally biased region" description="Polar residues" evidence="17">
    <location>
        <begin position="118"/>
        <end position="131"/>
    </location>
</feature>
<dbReference type="AlphaFoldDB" id="A0AAE0UYF0"/>
<dbReference type="FunFam" id="1.20.1160.20:FF:000002">
    <property type="entry name" value="Whirlin a"/>
    <property type="match status" value="1"/>
</dbReference>
<dbReference type="InterPro" id="IPR036034">
    <property type="entry name" value="PDZ_sf"/>
</dbReference>
<dbReference type="GO" id="GO:0005929">
    <property type="term" value="C:cilium"/>
    <property type="evidence" value="ECO:0007669"/>
    <property type="project" value="TreeGrafter"/>
</dbReference>
<keyword evidence="6" id="KW-0963">Cytoplasm</keyword>
<dbReference type="FunFam" id="2.30.42.10:FF:000087">
    <property type="entry name" value="Whirlin a"/>
    <property type="match status" value="1"/>
</dbReference>
<evidence type="ECO:0000256" key="5">
    <source>
        <dbReference type="ARBA" id="ARBA00012180"/>
    </source>
</evidence>
<feature type="region of interest" description="Disordered" evidence="17">
    <location>
        <begin position="117"/>
        <end position="148"/>
    </location>
</feature>
<evidence type="ECO:0000256" key="3">
    <source>
        <dbReference type="ARBA" id="ARBA00004645"/>
    </source>
</evidence>
<dbReference type="PROSITE" id="PS50106">
    <property type="entry name" value="PDZ"/>
    <property type="match status" value="3"/>
</dbReference>
<dbReference type="CDD" id="cd06740">
    <property type="entry name" value="PDZ1_FL-whirlin"/>
    <property type="match status" value="1"/>
</dbReference>
<dbReference type="GO" id="GO:0004523">
    <property type="term" value="F:RNA-DNA hybrid ribonuclease activity"/>
    <property type="evidence" value="ECO:0007669"/>
    <property type="project" value="UniProtKB-EC"/>
</dbReference>
<evidence type="ECO:0000256" key="17">
    <source>
        <dbReference type="SAM" id="MobiDB-lite"/>
    </source>
</evidence>
<dbReference type="GO" id="GO:0005737">
    <property type="term" value="C:cytoplasm"/>
    <property type="evidence" value="ECO:0007669"/>
    <property type="project" value="UniProtKB-SubCell"/>
</dbReference>
<evidence type="ECO:0000256" key="12">
    <source>
        <dbReference type="ARBA" id="ARBA00034103"/>
    </source>
</evidence>
<evidence type="ECO:0000256" key="2">
    <source>
        <dbReference type="ARBA" id="ARBA00004624"/>
    </source>
</evidence>
<feature type="domain" description="PDZ" evidence="18">
    <location>
        <begin position="169"/>
        <end position="235"/>
    </location>
</feature>
<evidence type="ECO:0000259" key="18">
    <source>
        <dbReference type="PROSITE" id="PS50106"/>
    </source>
</evidence>
<dbReference type="GO" id="GO:0002142">
    <property type="term" value="C:stereocilia ankle link complex"/>
    <property type="evidence" value="ECO:0007669"/>
    <property type="project" value="TreeGrafter"/>
</dbReference>
<evidence type="ECO:0000256" key="7">
    <source>
        <dbReference type="ARBA" id="ARBA00022553"/>
    </source>
</evidence>
<dbReference type="GO" id="GO:0001917">
    <property type="term" value="C:photoreceptor inner segment"/>
    <property type="evidence" value="ECO:0007669"/>
    <property type="project" value="TreeGrafter"/>
</dbReference>
<dbReference type="SMART" id="SM00228">
    <property type="entry name" value="PDZ"/>
    <property type="match status" value="3"/>
</dbReference>
<dbReference type="CDD" id="cd07357">
    <property type="entry name" value="HN_L-whirlin_R2_like"/>
    <property type="match status" value="1"/>
</dbReference>
<dbReference type="Proteomes" id="UP001274896">
    <property type="component" value="Unassembled WGS sequence"/>
</dbReference>
<feature type="domain" description="Reverse transcriptase" evidence="19">
    <location>
        <begin position="316"/>
        <end position="545"/>
    </location>
</feature>
<dbReference type="PROSITE" id="PS50878">
    <property type="entry name" value="RT_POL"/>
    <property type="match status" value="1"/>
</dbReference>
<evidence type="ECO:0000313" key="20">
    <source>
        <dbReference type="EMBL" id="KAK3524120.1"/>
    </source>
</evidence>
<dbReference type="Pfam" id="PF00078">
    <property type="entry name" value="RVT_1"/>
    <property type="match status" value="1"/>
</dbReference>
<keyword evidence="10" id="KW-0770">Synapse</keyword>
<dbReference type="GO" id="GO:0030426">
    <property type="term" value="C:growth cone"/>
    <property type="evidence" value="ECO:0007669"/>
    <property type="project" value="UniProtKB-SubCell"/>
</dbReference>
<comment type="caution">
    <text evidence="20">The sequence shown here is derived from an EMBL/GenBank/DDBJ whole genome shotgun (WGS) entry which is preliminary data.</text>
</comment>
<keyword evidence="21" id="KW-1185">Reference proteome</keyword>
<sequence>MNADLERVSLSSSSAGSLASSARALSANVRKLHDALNLLLSEPEREQFVHCLNVYHAKRNVYDLVQTLKVILDAPSKRQLLPMLRLVIPRSDQLLFDRYTSEGLYLKADLLASRNGEQDSTASSSAHNTSLPRLPLRGSPDDQSDGTSTALVPLLGRHFLPEPPGEVRQVTLKRHKSNEGLGFSIRGGSEHGVGIFVSLVEPGSMAEKEGLRVGDQILKVNDKVFDRVTHAEAVKPSSLASAKIYDNDTKCTRSRYFIGSCQNRRKPPPYAKYDGTIATGPPLQVVLPDDWESTAEMIRETGRKVLGVSSGRRKEDKETWWWNEEVQDSIQRKRLAKKKWDMDKSEENRQEYKELQRRVKREVSKAKQKAYDELYTRLDTREGQKDLYRLARQRDRDGKDAANLEKAYDRVLREELWYCMRKSRVAEKYQSGVCQELYERSRTVVRCAVHQTEEFKGEVGLHQGSALSPFLFAMVMDQLSEEVRQESPWTMMFADDIVICSESREQVEENLERWRFTRLAMLYGLETVSLRKRQESELEVLKGSKKLCMSVRSMGRIPGGYVTNHVYTWVDPQGRSVSPPPDLLEHRSATLNRNQGKQRSHMQLLQDGDEKKVNLVLDDGRSLGLMIRGGAEYALGIYITGVDRDSAAECGGLKVGDQILEVNGRSFLSIPHDEAVRMLKSSRHLMMTVKDVGRLPHARTVVGETKWIASSQITDSSASSSVAGLSLDQGASASGKVFRIQMVLFFIHAFSYSLFLYCFLQMGFYKGVAGSQVTLSSLVNQSRAMLDEQARHLLTETERQTMNYYIQEYRSGHIGVEQLVMALFELLNTHAKFSLLSEMRGLISAQDLERFDAMVLHREIEALKARQGAAGGAALHTDSFSMVSYPDTLASSSGSYVTSTTLSSARNDSAVETNGEDAQENRNALTDISLDEMGSTSESPPSFKPPPPPRVQRRPSRKPAPSKRPTSDSSNSDLHFTTPSHSPTKDNMQSKQPSDDPKKEPPLAQLSMVSQHLIGPFPRVQSPNRLKPPPAPAVPAPPAPPPLPSPEKPKITPSSPSSNQHFVMVEVHRPNAEPDVNEVRPLPQSRGSTLSQLSDSGQTLSEDSGVDIAELGRMSKENSPRPARTRPLRESAGGGEGSTIKPPGLLAPMSTLVRVPKSASTLGIAIEGGANTRQPLPRIVTIQRGGSAHNCGQLKVGQVILEVNGISLRGREHREAACLIAEAFKTKEKDYIDFLITEFNVAL</sequence>
<evidence type="ECO:0000256" key="9">
    <source>
        <dbReference type="ARBA" id="ARBA00022740"/>
    </source>
</evidence>
<comment type="similarity">
    <text evidence="4">Belongs to the beta type-B retroviral polymerase family. HERV class-II K(HML-2) pol subfamily.</text>
</comment>
<feature type="region of interest" description="Disordered" evidence="17">
    <location>
        <begin position="1072"/>
        <end position="1145"/>
    </location>
</feature>
<evidence type="ECO:0000259" key="19">
    <source>
        <dbReference type="PROSITE" id="PS50878"/>
    </source>
</evidence>
<evidence type="ECO:0000256" key="14">
    <source>
        <dbReference type="ARBA" id="ARBA00065164"/>
    </source>
</evidence>
<feature type="compositionally biased region" description="Pro residues" evidence="17">
    <location>
        <begin position="1026"/>
        <end position="1046"/>
    </location>
</feature>
<dbReference type="Gene3D" id="1.20.1160.20">
    <property type="match status" value="2"/>
</dbReference>
<evidence type="ECO:0000313" key="21">
    <source>
        <dbReference type="Proteomes" id="UP001274896"/>
    </source>
</evidence>
<organism evidence="20 21">
    <name type="scientific">Hemibagrus guttatus</name>
    <dbReference type="NCBI Taxonomy" id="175788"/>
    <lineage>
        <taxon>Eukaryota</taxon>
        <taxon>Metazoa</taxon>
        <taxon>Chordata</taxon>
        <taxon>Craniata</taxon>
        <taxon>Vertebrata</taxon>
        <taxon>Euteleostomi</taxon>
        <taxon>Actinopterygii</taxon>
        <taxon>Neopterygii</taxon>
        <taxon>Teleostei</taxon>
        <taxon>Ostariophysi</taxon>
        <taxon>Siluriformes</taxon>
        <taxon>Bagridae</taxon>
        <taxon>Hemibagrus</taxon>
    </lineage>
</organism>
<feature type="compositionally biased region" description="Polar residues" evidence="17">
    <location>
        <begin position="1085"/>
        <end position="1102"/>
    </location>
</feature>
<dbReference type="GO" id="GO:0032426">
    <property type="term" value="C:stereocilium tip"/>
    <property type="evidence" value="ECO:0007669"/>
    <property type="project" value="TreeGrafter"/>
</dbReference>
<evidence type="ECO:0000256" key="16">
    <source>
        <dbReference type="SAM" id="Coils"/>
    </source>
</evidence>
<comment type="subunit">
    <text evidence="14">Forms homooligomers. Interacts (via C-terminal PDZ domain) with MYO15A; this interaction is necessary for localization of WHRN to stereocilia tips. Interacts (via C-terminal PDZ domain) with MPP1/p55. Interacts with LRRC4C/NGL1. Interacts with MYO7A. Interacts with RPGR. Interacts with EPS8. Interacts with CASK. Interacts with CIB2. Component of USH2 complex, composed of ADGRV1, PDZD7, USH2A and WHRN. Interacts (via PDZ domains) with PDZD7; the interaction is direct. Interacts (via N-terminal PDZ domain) with USH2A (via cytoplasmic region). Interacts with ADGRV1/MASS1 (via cytoplasmic region).</text>
</comment>
<dbReference type="PANTHER" id="PTHR23116">
    <property type="entry name" value="PDZ DOMAIN CONTAINING WHIRLIN AND HARMONIN-RELATED"/>
    <property type="match status" value="1"/>
</dbReference>